<proteinExistence type="predicted"/>
<dbReference type="EMBL" id="LXQA010138244">
    <property type="protein sequence ID" value="MCI23857.1"/>
    <property type="molecule type" value="Genomic_DNA"/>
</dbReference>
<organism evidence="2 3">
    <name type="scientific">Trifolium medium</name>
    <dbReference type="NCBI Taxonomy" id="97028"/>
    <lineage>
        <taxon>Eukaryota</taxon>
        <taxon>Viridiplantae</taxon>
        <taxon>Streptophyta</taxon>
        <taxon>Embryophyta</taxon>
        <taxon>Tracheophyta</taxon>
        <taxon>Spermatophyta</taxon>
        <taxon>Magnoliopsida</taxon>
        <taxon>eudicotyledons</taxon>
        <taxon>Gunneridae</taxon>
        <taxon>Pentapetalae</taxon>
        <taxon>rosids</taxon>
        <taxon>fabids</taxon>
        <taxon>Fabales</taxon>
        <taxon>Fabaceae</taxon>
        <taxon>Papilionoideae</taxon>
        <taxon>50 kb inversion clade</taxon>
        <taxon>NPAAA clade</taxon>
        <taxon>Hologalegina</taxon>
        <taxon>IRL clade</taxon>
        <taxon>Trifolieae</taxon>
        <taxon>Trifolium</taxon>
    </lineage>
</organism>
<dbReference type="InterPro" id="IPR010259">
    <property type="entry name" value="S8pro/Inhibitor_I9"/>
</dbReference>
<protein>
    <submittedName>
        <fullName evidence="2">Cucumisin-like</fullName>
    </submittedName>
</protein>
<sequence>IQAYIVYMGNHPKGMDPATLPSLHSKMAQNVLGSDYEPGVILHSYKKSFNGFVVKLTEDEAETLAGEI</sequence>
<name>A0A392QIX1_9FABA</name>
<dbReference type="AlphaFoldDB" id="A0A392QIX1"/>
<dbReference type="InterPro" id="IPR037045">
    <property type="entry name" value="S8pro/Inhibitor_I9_sf"/>
</dbReference>
<dbReference type="Gene3D" id="3.30.70.80">
    <property type="entry name" value="Peptidase S8 propeptide/proteinase inhibitor I9"/>
    <property type="match status" value="1"/>
</dbReference>
<dbReference type="Proteomes" id="UP000265520">
    <property type="component" value="Unassembled WGS sequence"/>
</dbReference>
<keyword evidence="3" id="KW-1185">Reference proteome</keyword>
<evidence type="ECO:0000313" key="3">
    <source>
        <dbReference type="Proteomes" id="UP000265520"/>
    </source>
</evidence>
<dbReference type="Pfam" id="PF05922">
    <property type="entry name" value="Inhibitor_I9"/>
    <property type="match status" value="1"/>
</dbReference>
<feature type="non-terminal residue" evidence="2">
    <location>
        <position position="1"/>
    </location>
</feature>
<evidence type="ECO:0000313" key="2">
    <source>
        <dbReference type="EMBL" id="MCI23857.1"/>
    </source>
</evidence>
<evidence type="ECO:0000259" key="1">
    <source>
        <dbReference type="Pfam" id="PF05922"/>
    </source>
</evidence>
<accession>A0A392QIX1</accession>
<comment type="caution">
    <text evidence="2">The sequence shown here is derived from an EMBL/GenBank/DDBJ whole genome shotgun (WGS) entry which is preliminary data.</text>
</comment>
<feature type="domain" description="Inhibitor I9" evidence="1">
    <location>
        <begin position="4"/>
        <end position="65"/>
    </location>
</feature>
<reference evidence="2 3" key="1">
    <citation type="journal article" date="2018" name="Front. Plant Sci.">
        <title>Red Clover (Trifolium pratense) and Zigzag Clover (T. medium) - A Picture of Genomic Similarities and Differences.</title>
        <authorList>
            <person name="Dluhosova J."/>
            <person name="Istvanek J."/>
            <person name="Nedelnik J."/>
            <person name="Repkova J."/>
        </authorList>
    </citation>
    <scope>NUCLEOTIDE SEQUENCE [LARGE SCALE GENOMIC DNA]</scope>
    <source>
        <strain evidence="3">cv. 10/8</strain>
        <tissue evidence="2">Leaf</tissue>
    </source>
</reference>